<dbReference type="AlphaFoldDB" id="A0A5C8HZV6"/>
<dbReference type="Proteomes" id="UP000321034">
    <property type="component" value="Unassembled WGS sequence"/>
</dbReference>
<gene>
    <name evidence="4" type="ORF">FVP77_01410</name>
</gene>
<dbReference type="Gene3D" id="3.40.50.2000">
    <property type="entry name" value="Glycogen Phosphorylase B"/>
    <property type="match status" value="2"/>
</dbReference>
<proteinExistence type="predicted"/>
<evidence type="ECO:0000256" key="2">
    <source>
        <dbReference type="ARBA" id="ARBA00022679"/>
    </source>
</evidence>
<keyword evidence="2 4" id="KW-0808">Transferase</keyword>
<dbReference type="SUPFAM" id="SSF53756">
    <property type="entry name" value="UDP-Glycosyltransferase/glycogen phosphorylase"/>
    <property type="match status" value="1"/>
</dbReference>
<dbReference type="GO" id="GO:0016757">
    <property type="term" value="F:glycosyltransferase activity"/>
    <property type="evidence" value="ECO:0007669"/>
    <property type="project" value="UniProtKB-KW"/>
</dbReference>
<evidence type="ECO:0000313" key="5">
    <source>
        <dbReference type="Proteomes" id="UP000321034"/>
    </source>
</evidence>
<organism evidence="4 5">
    <name type="scientific">Microbacterium hatanonis</name>
    <dbReference type="NCBI Taxonomy" id="404366"/>
    <lineage>
        <taxon>Bacteria</taxon>
        <taxon>Bacillati</taxon>
        <taxon>Actinomycetota</taxon>
        <taxon>Actinomycetes</taxon>
        <taxon>Micrococcales</taxon>
        <taxon>Microbacteriaceae</taxon>
        <taxon>Microbacterium</taxon>
    </lineage>
</organism>
<dbReference type="EMBL" id="VRSV01000001">
    <property type="protein sequence ID" value="TXK12177.1"/>
    <property type="molecule type" value="Genomic_DNA"/>
</dbReference>
<dbReference type="OrthoDB" id="4120491at2"/>
<dbReference type="Pfam" id="PF13439">
    <property type="entry name" value="Glyco_transf_4"/>
    <property type="match status" value="1"/>
</dbReference>
<evidence type="ECO:0000256" key="1">
    <source>
        <dbReference type="ARBA" id="ARBA00022676"/>
    </source>
</evidence>
<evidence type="ECO:0000313" key="4">
    <source>
        <dbReference type="EMBL" id="TXK12177.1"/>
    </source>
</evidence>
<keyword evidence="5" id="KW-1185">Reference proteome</keyword>
<sequence length="329" mass="34594">MARMTTTLPRVVVHDVDQHGVATYARDVADAIAEAGYSDPSVLRGELAALAVGAPLHLQFTDRLWAGSPEDAATTVTRLAAQHPLSVTLHDVPQPSDGERNLPRRLACYRAVAASAVGVVVNSRHEAELLREHGVRPERVGVIPLPVDLAAGGERIATDASVGVLGFFYPGKGHDEALRAAAGAGIASLSILGRASDGHAADLEAFVRGAASQGVAVEVTGYLDDGELLRRCRTTGVPVVAHRHVSASGSLGSWIAAGRRPVASANRYIAEMAALRPGTVTVADPDALTSAVGRAAQYPESTWLSTATVPHGRRDVAEAYLDWWARLPW</sequence>
<reference evidence="4 5" key="1">
    <citation type="submission" date="2019-08" db="EMBL/GenBank/DDBJ databases">
        <authorList>
            <person name="Dong K."/>
        </authorList>
    </citation>
    <scope>NUCLEOTIDE SEQUENCE [LARGE SCALE GENOMIC DNA]</scope>
    <source>
        <strain evidence="4 5">JCM14558</strain>
    </source>
</reference>
<protein>
    <submittedName>
        <fullName evidence="4">Glycosyltransferase</fullName>
    </submittedName>
</protein>
<comment type="caution">
    <text evidence="4">The sequence shown here is derived from an EMBL/GenBank/DDBJ whole genome shotgun (WGS) entry which is preliminary data.</text>
</comment>
<evidence type="ECO:0000259" key="3">
    <source>
        <dbReference type="Pfam" id="PF13439"/>
    </source>
</evidence>
<name>A0A5C8HZV6_9MICO</name>
<dbReference type="InterPro" id="IPR028098">
    <property type="entry name" value="Glyco_trans_4-like_N"/>
</dbReference>
<keyword evidence="1" id="KW-0328">Glycosyltransferase</keyword>
<feature type="domain" description="Glycosyltransferase subfamily 4-like N-terminal" evidence="3">
    <location>
        <begin position="77"/>
        <end position="150"/>
    </location>
</feature>
<accession>A0A5C8HZV6</accession>